<dbReference type="InterPro" id="IPR009305">
    <property type="entry name" value="Mpo1-like"/>
</dbReference>
<keyword evidence="3" id="KW-1185">Reference proteome</keyword>
<keyword evidence="1" id="KW-0472">Membrane</keyword>
<sequence length="112" mass="13037">MAEKQYKTFGEFWPFYLLEHSDPTNRFLHFFGSLIALVFIGAAIYYRNAYFVLGALVSGYAFAWIGHFFVEHNRPATFTYPFKSFLADWVMFVCILTGQIGKQIEKAKKTLQ</sequence>
<name>A0A5S9F231_UABAM</name>
<evidence type="ECO:0000256" key="1">
    <source>
        <dbReference type="SAM" id="Phobius"/>
    </source>
</evidence>
<evidence type="ECO:0000313" key="2">
    <source>
        <dbReference type="EMBL" id="BBM82029.1"/>
    </source>
</evidence>
<dbReference type="KEGG" id="uam:UABAM_00372"/>
<protein>
    <submittedName>
        <fullName evidence="2">DUF962 family protein</fullName>
    </submittedName>
</protein>
<dbReference type="AlphaFoldDB" id="A0A5S9F231"/>
<dbReference type="RefSeq" id="WP_151966287.1">
    <property type="nucleotide sequence ID" value="NZ_AP019860.1"/>
</dbReference>
<feature type="transmembrane region" description="Helical" evidence="1">
    <location>
        <begin position="82"/>
        <end position="101"/>
    </location>
</feature>
<keyword evidence="1" id="KW-1133">Transmembrane helix</keyword>
<dbReference type="EMBL" id="AP019860">
    <property type="protein sequence ID" value="BBM82029.1"/>
    <property type="molecule type" value="Genomic_DNA"/>
</dbReference>
<accession>A0A5S9F231</accession>
<organism evidence="2 3">
    <name type="scientific">Uabimicrobium amorphum</name>
    <dbReference type="NCBI Taxonomy" id="2596890"/>
    <lineage>
        <taxon>Bacteria</taxon>
        <taxon>Pseudomonadati</taxon>
        <taxon>Planctomycetota</taxon>
        <taxon>Candidatus Uabimicrobiia</taxon>
        <taxon>Candidatus Uabimicrobiales</taxon>
        <taxon>Candidatus Uabimicrobiaceae</taxon>
        <taxon>Candidatus Uabimicrobium</taxon>
    </lineage>
</organism>
<feature type="transmembrane region" description="Helical" evidence="1">
    <location>
        <begin position="51"/>
        <end position="70"/>
    </location>
</feature>
<reference evidence="2 3" key="1">
    <citation type="submission" date="2019-08" db="EMBL/GenBank/DDBJ databases">
        <title>Complete genome sequence of Candidatus Uab amorphum.</title>
        <authorList>
            <person name="Shiratori T."/>
            <person name="Suzuki S."/>
            <person name="Kakizawa Y."/>
            <person name="Ishida K."/>
        </authorList>
    </citation>
    <scope>NUCLEOTIDE SEQUENCE [LARGE SCALE GENOMIC DNA]</scope>
    <source>
        <strain evidence="2 3">SRT547</strain>
    </source>
</reference>
<feature type="transmembrane region" description="Helical" evidence="1">
    <location>
        <begin position="27"/>
        <end position="46"/>
    </location>
</feature>
<keyword evidence="1" id="KW-0812">Transmembrane</keyword>
<dbReference type="PANTHER" id="PTHR34205">
    <property type="entry name" value="TRANSMEMBRANE PROTEIN"/>
    <property type="match status" value="1"/>
</dbReference>
<gene>
    <name evidence="2" type="ORF">UABAM_00372</name>
</gene>
<dbReference type="OrthoDB" id="5515308at2"/>
<dbReference type="PANTHER" id="PTHR34205:SF2">
    <property type="entry name" value="DUF962 DOMAIN-CONTAINING PROTEIN"/>
    <property type="match status" value="1"/>
</dbReference>
<dbReference type="Pfam" id="PF06127">
    <property type="entry name" value="Mpo1-like"/>
    <property type="match status" value="1"/>
</dbReference>
<proteinExistence type="predicted"/>
<evidence type="ECO:0000313" key="3">
    <source>
        <dbReference type="Proteomes" id="UP000326354"/>
    </source>
</evidence>
<dbReference type="Proteomes" id="UP000326354">
    <property type="component" value="Chromosome"/>
</dbReference>